<keyword evidence="2" id="KW-1185">Reference proteome</keyword>
<name>A0AA39PC64_9AGAR</name>
<reference evidence="1" key="1">
    <citation type="submission" date="2023-06" db="EMBL/GenBank/DDBJ databases">
        <authorList>
            <consortium name="Lawrence Berkeley National Laboratory"/>
            <person name="Ahrendt S."/>
            <person name="Sahu N."/>
            <person name="Indic B."/>
            <person name="Wong-Bajracharya J."/>
            <person name="Merenyi Z."/>
            <person name="Ke H.-M."/>
            <person name="Monk M."/>
            <person name="Kocsube S."/>
            <person name="Drula E."/>
            <person name="Lipzen A."/>
            <person name="Balint B."/>
            <person name="Henrissat B."/>
            <person name="Andreopoulos B."/>
            <person name="Martin F.M."/>
            <person name="Harder C.B."/>
            <person name="Rigling D."/>
            <person name="Ford K.L."/>
            <person name="Foster G.D."/>
            <person name="Pangilinan J."/>
            <person name="Papanicolaou A."/>
            <person name="Barry K."/>
            <person name="LaButti K."/>
            <person name="Viragh M."/>
            <person name="Koriabine M."/>
            <person name="Yan M."/>
            <person name="Riley R."/>
            <person name="Champramary S."/>
            <person name="Plett K.L."/>
            <person name="Tsai I.J."/>
            <person name="Slot J."/>
            <person name="Sipos G."/>
            <person name="Plett J."/>
            <person name="Nagy L.G."/>
            <person name="Grigoriev I.V."/>
        </authorList>
    </citation>
    <scope>NUCLEOTIDE SEQUENCE</scope>
    <source>
        <strain evidence="1">ICMP 16352</strain>
    </source>
</reference>
<gene>
    <name evidence="1" type="ORF">IW261DRAFT_1335359</name>
</gene>
<evidence type="ECO:0000313" key="1">
    <source>
        <dbReference type="EMBL" id="KAK0480949.1"/>
    </source>
</evidence>
<evidence type="ECO:0000313" key="2">
    <source>
        <dbReference type="Proteomes" id="UP001175227"/>
    </source>
</evidence>
<dbReference type="Proteomes" id="UP001175227">
    <property type="component" value="Unassembled WGS sequence"/>
</dbReference>
<comment type="caution">
    <text evidence="1">The sequence shown here is derived from an EMBL/GenBank/DDBJ whole genome shotgun (WGS) entry which is preliminary data.</text>
</comment>
<organism evidence="1 2">
    <name type="scientific">Armillaria novae-zelandiae</name>
    <dbReference type="NCBI Taxonomy" id="153914"/>
    <lineage>
        <taxon>Eukaryota</taxon>
        <taxon>Fungi</taxon>
        <taxon>Dikarya</taxon>
        <taxon>Basidiomycota</taxon>
        <taxon>Agaricomycotina</taxon>
        <taxon>Agaricomycetes</taxon>
        <taxon>Agaricomycetidae</taxon>
        <taxon>Agaricales</taxon>
        <taxon>Marasmiineae</taxon>
        <taxon>Physalacriaceae</taxon>
        <taxon>Armillaria</taxon>
    </lineage>
</organism>
<accession>A0AA39PC64</accession>
<feature type="non-terminal residue" evidence="1">
    <location>
        <position position="1"/>
    </location>
</feature>
<protein>
    <submittedName>
        <fullName evidence="1">Uncharacterized protein</fullName>
    </submittedName>
</protein>
<proteinExistence type="predicted"/>
<sequence>NQILRQIVTSMQEQEIWITMTWIPTKENLADDLSRGIFKPQKKLLQYTPKIPMCLKPYVSKLIDYHNTRLCK</sequence>
<dbReference type="EMBL" id="JAUEPR010000009">
    <property type="protein sequence ID" value="KAK0480949.1"/>
    <property type="molecule type" value="Genomic_DNA"/>
</dbReference>
<dbReference type="AlphaFoldDB" id="A0AA39PC64"/>